<dbReference type="RefSeq" id="WP_235311525.1">
    <property type="nucleotide sequence ID" value="NZ_JAKGAS010000003.1"/>
</dbReference>
<comment type="caution">
    <text evidence="5">The sequence shown here is derived from an EMBL/GenBank/DDBJ whole genome shotgun (WGS) entry which is preliminary data.</text>
</comment>
<dbReference type="InterPro" id="IPR005623">
    <property type="entry name" value="Chaperone_NapD_NO3_reduct"/>
</dbReference>
<dbReference type="PANTHER" id="PTHR38603:SF1">
    <property type="entry name" value="CHAPERONE NAPD"/>
    <property type="match status" value="1"/>
</dbReference>
<evidence type="ECO:0000256" key="4">
    <source>
        <dbReference type="HAMAP-Rule" id="MF_02200"/>
    </source>
</evidence>
<sequence length="83" mass="9538">MNEYHISSFIVRCHKQHLIRNVEQINQLEGAEVHEVESTGKLIVTVEGSSHRFISNITETIRDMPEVLDVAAVYHEYTSDTQI</sequence>
<evidence type="ECO:0000313" key="6">
    <source>
        <dbReference type="Proteomes" id="UP001521137"/>
    </source>
</evidence>
<comment type="subunit">
    <text evidence="4">Interacts with the cytoplasmic NapA precursor.</text>
</comment>
<keyword evidence="6" id="KW-1185">Reference proteome</keyword>
<evidence type="ECO:0000256" key="1">
    <source>
        <dbReference type="ARBA" id="ARBA00004496"/>
    </source>
</evidence>
<dbReference type="Proteomes" id="UP001521137">
    <property type="component" value="Unassembled WGS sequence"/>
</dbReference>
<comment type="subcellular location">
    <subcellularLocation>
        <location evidence="1 4">Cytoplasm</location>
    </subcellularLocation>
</comment>
<name>A0ABS9D4Y1_9ALTE</name>
<evidence type="ECO:0000256" key="2">
    <source>
        <dbReference type="ARBA" id="ARBA00022490"/>
    </source>
</evidence>
<dbReference type="EMBL" id="JAKGAS010000003">
    <property type="protein sequence ID" value="MCF2947986.1"/>
    <property type="molecule type" value="Genomic_DNA"/>
</dbReference>
<gene>
    <name evidence="4" type="primary">napD</name>
    <name evidence="5" type="ORF">L0668_07700</name>
</gene>
<protein>
    <recommendedName>
        <fullName evidence="4">Chaperone NapD</fullName>
    </recommendedName>
    <alternativeName>
        <fullName evidence="4">NapA signal peptide-binding chaperone NapD</fullName>
    </alternativeName>
</protein>
<proteinExistence type="inferred from homology"/>
<dbReference type="PANTHER" id="PTHR38603">
    <property type="entry name" value="CHAPERONE NAPD"/>
    <property type="match status" value="1"/>
</dbReference>
<dbReference type="HAMAP" id="MF_02200">
    <property type="entry name" value="NapD"/>
    <property type="match status" value="1"/>
</dbReference>
<evidence type="ECO:0000256" key="3">
    <source>
        <dbReference type="ARBA" id="ARBA00023186"/>
    </source>
</evidence>
<dbReference type="Pfam" id="PF03927">
    <property type="entry name" value="NapD"/>
    <property type="match status" value="1"/>
</dbReference>
<comment type="function">
    <text evidence="4">Chaperone for NapA, the catalytic subunit of the periplasmic nitrate reductase. It binds directly and specifically to the twin-arginine signal peptide of NapA, preventing premature interaction with the Tat translocase and premature export.</text>
</comment>
<evidence type="ECO:0000313" key="5">
    <source>
        <dbReference type="EMBL" id="MCF2947986.1"/>
    </source>
</evidence>
<reference evidence="5 6" key="1">
    <citation type="submission" date="2022-01" db="EMBL/GenBank/DDBJ databases">
        <title>Paraglaciecola sp. G1-23.</title>
        <authorList>
            <person name="Jin M.S."/>
            <person name="Han D.M."/>
            <person name="Kim H.M."/>
            <person name="Jeon C.O."/>
        </authorList>
    </citation>
    <scope>NUCLEOTIDE SEQUENCE [LARGE SCALE GENOMIC DNA]</scope>
    <source>
        <strain evidence="5 6">G1-23</strain>
    </source>
</reference>
<keyword evidence="3 4" id="KW-0143">Chaperone</keyword>
<keyword evidence="2 4" id="KW-0963">Cytoplasm</keyword>
<accession>A0ABS9D4Y1</accession>
<comment type="similarity">
    <text evidence="4">Belongs to the NapD family.</text>
</comment>
<organism evidence="5 6">
    <name type="scientific">Paraglaciecola algarum</name>
    <dbReference type="NCBI Taxonomy" id="3050085"/>
    <lineage>
        <taxon>Bacteria</taxon>
        <taxon>Pseudomonadati</taxon>
        <taxon>Pseudomonadota</taxon>
        <taxon>Gammaproteobacteria</taxon>
        <taxon>Alteromonadales</taxon>
        <taxon>Alteromonadaceae</taxon>
        <taxon>Paraglaciecola</taxon>
    </lineage>
</organism>
<dbReference type="Gene3D" id="3.30.70.920">
    <property type="match status" value="1"/>
</dbReference>